<dbReference type="Pfam" id="PF17857">
    <property type="entry name" value="AAA_lid_1"/>
    <property type="match status" value="1"/>
</dbReference>
<evidence type="ECO:0000259" key="2">
    <source>
        <dbReference type="Pfam" id="PF12780"/>
    </source>
</evidence>
<comment type="caution">
    <text evidence="4">The sequence shown here is derived from an EMBL/GenBank/DDBJ whole genome shotgun (WGS) entry which is preliminary data.</text>
</comment>
<dbReference type="Gene3D" id="3.40.50.300">
    <property type="entry name" value="P-loop containing nucleotide triphosphate hydrolases"/>
    <property type="match status" value="1"/>
</dbReference>
<dbReference type="GO" id="GO:0051959">
    <property type="term" value="F:dynein light intermediate chain binding"/>
    <property type="evidence" value="ECO:0007669"/>
    <property type="project" value="InterPro"/>
</dbReference>
<dbReference type="InterPro" id="IPR027417">
    <property type="entry name" value="P-loop_NTPase"/>
</dbReference>
<dbReference type="SUPFAM" id="SSF52540">
    <property type="entry name" value="P-loop containing nucleoside triphosphate hydrolases"/>
    <property type="match status" value="1"/>
</dbReference>
<dbReference type="InterPro" id="IPR041589">
    <property type="entry name" value="DNAH3_AAA_lid_1"/>
</dbReference>
<dbReference type="Gene3D" id="1.20.920.30">
    <property type="match status" value="1"/>
</dbReference>
<dbReference type="FunFam" id="1.20.920.30:FF:000007">
    <property type="entry name" value="Dynein axonemal heavy chain 10"/>
    <property type="match status" value="1"/>
</dbReference>
<dbReference type="GO" id="GO:0007018">
    <property type="term" value="P:microtubule-based movement"/>
    <property type="evidence" value="ECO:0007669"/>
    <property type="project" value="InterPro"/>
</dbReference>
<dbReference type="Pfam" id="PF12780">
    <property type="entry name" value="AAA_8"/>
    <property type="match status" value="1"/>
</dbReference>
<sequence>MTMELYHSILDALPPTPSKFHYIFNLRDLSRIFNGLVLTTPDRFQTAAQLTRVWRNECLRVLYDRLIDAQDRKFIDEKLQSLVEDQAVLKSHSEVIFRQPSLFGDYRTALDVGEAQIYEDIVDYDAARPIFEEILQEYNEQFTRMNLVLFEDAIEHLTRIYRVIRMDKGNALLVGVGGSGKASLTRLAAYAAHCEIFEIKLSRGYNESSFREDLKILYNKLGIENKKIVFMFGDQHVAEEGFLELINNMLTTGMVPALFADEEREAISGNVHPEGKFVIDLDKNIDMVKVTPSCRVALINDSYTLH</sequence>
<dbReference type="OrthoDB" id="5593012at2759"/>
<accession>A0A813PS57</accession>
<gene>
    <name evidence="4" type="ORF">VCS650_LOCUS1587</name>
</gene>
<dbReference type="PANTHER" id="PTHR22878">
    <property type="entry name" value="DYNEIN HEAVY CHAIN 6, AXONEMAL-LIKE-RELATED"/>
    <property type="match status" value="1"/>
</dbReference>
<dbReference type="InterPro" id="IPR024317">
    <property type="entry name" value="Dynein_heavy_chain_D4_dom"/>
</dbReference>
<dbReference type="Proteomes" id="UP000663891">
    <property type="component" value="Unassembled WGS sequence"/>
</dbReference>
<evidence type="ECO:0000256" key="1">
    <source>
        <dbReference type="ARBA" id="ARBA00008887"/>
    </source>
</evidence>
<organism evidence="4 5">
    <name type="scientific">Adineta steineri</name>
    <dbReference type="NCBI Taxonomy" id="433720"/>
    <lineage>
        <taxon>Eukaryota</taxon>
        <taxon>Metazoa</taxon>
        <taxon>Spiralia</taxon>
        <taxon>Gnathifera</taxon>
        <taxon>Rotifera</taxon>
        <taxon>Eurotatoria</taxon>
        <taxon>Bdelloidea</taxon>
        <taxon>Adinetida</taxon>
        <taxon>Adinetidae</taxon>
        <taxon>Adineta</taxon>
    </lineage>
</organism>
<feature type="domain" description="Dynein heavy chain AAA module D4" evidence="2">
    <location>
        <begin position="145"/>
        <end position="272"/>
    </location>
</feature>
<protein>
    <submittedName>
        <fullName evidence="4">Uncharacterized protein</fullName>
    </submittedName>
</protein>
<reference evidence="4" key="1">
    <citation type="submission" date="2021-02" db="EMBL/GenBank/DDBJ databases">
        <authorList>
            <person name="Nowell W R."/>
        </authorList>
    </citation>
    <scope>NUCLEOTIDE SEQUENCE</scope>
</reference>
<dbReference type="AlphaFoldDB" id="A0A813PS57"/>
<dbReference type="GO" id="GO:0045505">
    <property type="term" value="F:dynein intermediate chain binding"/>
    <property type="evidence" value="ECO:0007669"/>
    <property type="project" value="InterPro"/>
</dbReference>
<evidence type="ECO:0000313" key="5">
    <source>
        <dbReference type="Proteomes" id="UP000663891"/>
    </source>
</evidence>
<dbReference type="InterPro" id="IPR026983">
    <property type="entry name" value="DHC"/>
</dbReference>
<proteinExistence type="inferred from homology"/>
<evidence type="ECO:0000259" key="3">
    <source>
        <dbReference type="Pfam" id="PF17857"/>
    </source>
</evidence>
<dbReference type="PANTHER" id="PTHR22878:SF63">
    <property type="entry name" value="DYNEIN AXONEMAL HEAVY CHAIN 10"/>
    <property type="match status" value="1"/>
</dbReference>
<dbReference type="EMBL" id="CAJNON010000007">
    <property type="protein sequence ID" value="CAF0756979.1"/>
    <property type="molecule type" value="Genomic_DNA"/>
</dbReference>
<name>A0A813PS57_9BILA</name>
<feature type="domain" description="Dynein heavy chain 3 AAA+ lid" evidence="3">
    <location>
        <begin position="5"/>
        <end position="77"/>
    </location>
</feature>
<comment type="similarity">
    <text evidence="1">Belongs to the dynein heavy chain family.</text>
</comment>
<evidence type="ECO:0000313" key="4">
    <source>
        <dbReference type="EMBL" id="CAF0756979.1"/>
    </source>
</evidence>
<dbReference type="GO" id="GO:0030286">
    <property type="term" value="C:dynein complex"/>
    <property type="evidence" value="ECO:0007669"/>
    <property type="project" value="InterPro"/>
</dbReference>